<keyword evidence="2" id="KW-1185">Reference proteome</keyword>
<reference evidence="1 2" key="1">
    <citation type="submission" date="2019-11" db="EMBL/GenBank/DDBJ databases">
        <title>Whole genome sequence of Oryza granulata.</title>
        <authorList>
            <person name="Li W."/>
        </authorList>
    </citation>
    <scope>NUCLEOTIDE SEQUENCE [LARGE SCALE GENOMIC DNA]</scope>
    <source>
        <strain evidence="2">cv. Menghai</strain>
        <tissue evidence="1">Leaf</tissue>
    </source>
</reference>
<dbReference type="PANTHER" id="PTHR12741">
    <property type="entry name" value="LYST-INTERACTING PROTEIN LIP5 DOPAMINE RESPONSIVE PROTEIN DRG-1"/>
    <property type="match status" value="1"/>
</dbReference>
<dbReference type="GO" id="GO:0005886">
    <property type="term" value="C:plasma membrane"/>
    <property type="evidence" value="ECO:0007669"/>
    <property type="project" value="TreeGrafter"/>
</dbReference>
<dbReference type="OrthoDB" id="1432960at2759"/>
<proteinExistence type="predicted"/>
<name>A0A6G1ESA4_9ORYZ</name>
<sequence>MQVPDEQADNTYGGQLLAFLTGHRCTLVCIDNYPGLRVAYIDEVEERDGDKVQKVFYSVLVKALDNHDQDNYLEEAFKMQNSLEEFNENQGVRQPMILGVREHIFTGSLTELPYTD</sequence>
<organism evidence="1 2">
    <name type="scientific">Oryza meyeriana var. granulata</name>
    <dbReference type="NCBI Taxonomy" id="110450"/>
    <lineage>
        <taxon>Eukaryota</taxon>
        <taxon>Viridiplantae</taxon>
        <taxon>Streptophyta</taxon>
        <taxon>Embryophyta</taxon>
        <taxon>Tracheophyta</taxon>
        <taxon>Spermatophyta</taxon>
        <taxon>Magnoliopsida</taxon>
        <taxon>Liliopsida</taxon>
        <taxon>Poales</taxon>
        <taxon>Poaceae</taxon>
        <taxon>BOP clade</taxon>
        <taxon>Oryzoideae</taxon>
        <taxon>Oryzeae</taxon>
        <taxon>Oryzinae</taxon>
        <taxon>Oryza</taxon>
        <taxon>Oryza meyeriana</taxon>
    </lineage>
</organism>
<dbReference type="GO" id="GO:0046527">
    <property type="term" value="F:glucosyltransferase activity"/>
    <property type="evidence" value="ECO:0007669"/>
    <property type="project" value="TreeGrafter"/>
</dbReference>
<protein>
    <submittedName>
        <fullName evidence="1">Uncharacterized protein</fullName>
    </submittedName>
</protein>
<dbReference type="EMBL" id="SPHZ02000003">
    <property type="protein sequence ID" value="KAF0927452.1"/>
    <property type="molecule type" value="Genomic_DNA"/>
</dbReference>
<dbReference type="Proteomes" id="UP000479710">
    <property type="component" value="Unassembled WGS sequence"/>
</dbReference>
<dbReference type="PANTHER" id="PTHR12741:SF48">
    <property type="entry name" value="1,3-BETA-GLUCAN SYNTHASE COMPONENT FKS1-RELATED"/>
    <property type="match status" value="1"/>
</dbReference>
<dbReference type="AlphaFoldDB" id="A0A6G1ESA4"/>
<evidence type="ECO:0000313" key="2">
    <source>
        <dbReference type="Proteomes" id="UP000479710"/>
    </source>
</evidence>
<comment type="caution">
    <text evidence="1">The sequence shown here is derived from an EMBL/GenBank/DDBJ whole genome shotgun (WGS) entry which is preliminary data.</text>
</comment>
<gene>
    <name evidence="1" type="ORF">E2562_033500</name>
</gene>
<evidence type="ECO:0000313" key="1">
    <source>
        <dbReference type="EMBL" id="KAF0927452.1"/>
    </source>
</evidence>
<accession>A0A6G1ESA4</accession>